<dbReference type="InterPro" id="IPR012337">
    <property type="entry name" value="RNaseH-like_sf"/>
</dbReference>
<sequence length="584" mass="68224">MRIKKSVSKNSVSYSVIENVRDINGNSTTKVVKALGNEQEIREKHPGVDPEEWAREYAKKLTEEKKRNSEKVIIKQDPNKYISKGNKRSYNIGYLFLKSIYHQLKLDKICKEITDRHNFSYDLDKTLALLIYMRILHPTSKRGTLEKADDLLESHSIEEQHMYRALDILAKESDIIEKAVYKNSTAIVERKTELLYYDCTNYYFETEEAVGLKQYGMSKENRPNPIVQMGLFMDGSGLPLAFVINPGNQNEQPTLKPLEKRILKDFQLSKFVVCTDAGLSSHENRLYNSMNDRAFVTTQSIKKLKKHLKDWALNPSGWHCVGSTQVTNDKKKKQSINLNNLDLETDTQIYYKERWMNENGLEQKLIVTFSPKHKRYQANIREKQIERAQTKVDNPSRIEKKRANNPDRFIQSTHVTNEGEIAQKSSHTINSAMIDKEAVYDGFYGVCTNLENSPAEIVRINQRRWEIEESFRILKNEMRTRPVFLQKDERIKAHFLVCFLSLLTYRLIENRIDESATCCEIIQTLRDMRVLEYTNEGYIPTYTRTDLTDKLHNVFGFRTDTEIVTIQKMKKILKQIKNINSTHF</sequence>
<dbReference type="PANTHER" id="PTHR34614">
    <property type="match status" value="1"/>
</dbReference>
<dbReference type="GO" id="GO:0004803">
    <property type="term" value="F:transposase activity"/>
    <property type="evidence" value="ECO:0007669"/>
    <property type="project" value="InterPro"/>
</dbReference>
<accession>A0A220U0U8</accession>
<dbReference type="Pfam" id="PF01609">
    <property type="entry name" value="DDE_Tnp_1"/>
    <property type="match status" value="1"/>
</dbReference>
<dbReference type="AlphaFoldDB" id="A0A220U0U8"/>
<organism evidence="3 4">
    <name type="scientific">Virgibacillus phasianinus</name>
    <dbReference type="NCBI Taxonomy" id="2017483"/>
    <lineage>
        <taxon>Bacteria</taxon>
        <taxon>Bacillati</taxon>
        <taxon>Bacillota</taxon>
        <taxon>Bacilli</taxon>
        <taxon>Bacillales</taxon>
        <taxon>Bacillaceae</taxon>
        <taxon>Virgibacillus</taxon>
    </lineage>
</organism>
<proteinExistence type="predicted"/>
<dbReference type="GO" id="GO:0003677">
    <property type="term" value="F:DNA binding"/>
    <property type="evidence" value="ECO:0007669"/>
    <property type="project" value="InterPro"/>
</dbReference>
<keyword evidence="4" id="KW-1185">Reference proteome</keyword>
<feature type="domain" description="Transposase IS4-like" evidence="1">
    <location>
        <begin position="228"/>
        <end position="502"/>
    </location>
</feature>
<dbReference type="SUPFAM" id="SSF53098">
    <property type="entry name" value="Ribonuclease H-like"/>
    <property type="match status" value="1"/>
</dbReference>
<gene>
    <name evidence="2" type="ORF">CFK37_04815</name>
    <name evidence="3" type="ORF">CFK37_06065</name>
</gene>
<reference evidence="3 4" key="1">
    <citation type="submission" date="2017-07" db="EMBL/GenBank/DDBJ databases">
        <title>Virgibacillus sp. LM2416.</title>
        <authorList>
            <person name="Tak E.J."/>
            <person name="Bae J.-W."/>
        </authorList>
    </citation>
    <scope>NUCLEOTIDE SEQUENCE [LARGE SCALE GENOMIC DNA]</scope>
    <source>
        <strain evidence="3 4">LM2416</strain>
    </source>
</reference>
<dbReference type="KEGG" id="vil:CFK37_06065"/>
<dbReference type="GO" id="GO:0006313">
    <property type="term" value="P:DNA transposition"/>
    <property type="evidence" value="ECO:0007669"/>
    <property type="project" value="InterPro"/>
</dbReference>
<dbReference type="OrthoDB" id="9767746at2"/>
<evidence type="ECO:0000313" key="4">
    <source>
        <dbReference type="Proteomes" id="UP000198312"/>
    </source>
</evidence>
<evidence type="ECO:0000259" key="1">
    <source>
        <dbReference type="Pfam" id="PF01609"/>
    </source>
</evidence>
<dbReference type="Proteomes" id="UP000198312">
    <property type="component" value="Chromosome"/>
</dbReference>
<dbReference type="InterPro" id="IPR002559">
    <property type="entry name" value="Transposase_11"/>
</dbReference>
<protein>
    <submittedName>
        <fullName evidence="3">Transposase</fullName>
    </submittedName>
</protein>
<name>A0A220U0U8_9BACI</name>
<dbReference type="PANTHER" id="PTHR34614:SF2">
    <property type="entry name" value="TRANSPOSASE IS4-LIKE DOMAIN-CONTAINING PROTEIN"/>
    <property type="match status" value="1"/>
</dbReference>
<evidence type="ECO:0000313" key="2">
    <source>
        <dbReference type="EMBL" id="ASK61541.1"/>
    </source>
</evidence>
<dbReference type="EMBL" id="CP022315">
    <property type="protein sequence ID" value="ASK61541.1"/>
    <property type="molecule type" value="Genomic_DNA"/>
</dbReference>
<dbReference type="EMBL" id="CP022315">
    <property type="protein sequence ID" value="ASK61748.1"/>
    <property type="molecule type" value="Genomic_DNA"/>
</dbReference>
<evidence type="ECO:0000313" key="3">
    <source>
        <dbReference type="EMBL" id="ASK61748.1"/>
    </source>
</evidence>
<dbReference type="RefSeq" id="WP_089060818.1">
    <property type="nucleotide sequence ID" value="NZ_CP022315.1"/>
</dbReference>
<dbReference type="KEGG" id="vil:CFK37_04815"/>